<dbReference type="InterPro" id="IPR001383">
    <property type="entry name" value="Ribosomal_bL28_bact-type"/>
</dbReference>
<dbReference type="NCBIfam" id="TIGR00009">
    <property type="entry name" value="L28"/>
    <property type="match status" value="1"/>
</dbReference>
<dbReference type="GO" id="GO:0003735">
    <property type="term" value="F:structural constituent of ribosome"/>
    <property type="evidence" value="ECO:0007669"/>
    <property type="project" value="InterPro"/>
</dbReference>
<evidence type="ECO:0000256" key="5">
    <source>
        <dbReference type="HAMAP-Rule" id="MF_00373"/>
    </source>
</evidence>
<protein>
    <recommendedName>
        <fullName evidence="4 5">Large ribosomal subunit protein bL28</fullName>
    </recommendedName>
</protein>
<name>A0AAU7QQU0_9FLAO</name>
<proteinExistence type="inferred from homology"/>
<dbReference type="EMBL" id="CP157894">
    <property type="protein sequence ID" value="XBT18331.1"/>
    <property type="molecule type" value="Genomic_DNA"/>
</dbReference>
<evidence type="ECO:0000313" key="6">
    <source>
        <dbReference type="EMBL" id="XBT18331.1"/>
    </source>
</evidence>
<dbReference type="AlphaFoldDB" id="A0AAU7QQU0"/>
<evidence type="ECO:0000256" key="4">
    <source>
        <dbReference type="ARBA" id="ARBA00035174"/>
    </source>
</evidence>
<dbReference type="PANTHER" id="PTHR39080">
    <property type="entry name" value="50S RIBOSOMAL PROTEIN L28"/>
    <property type="match status" value="1"/>
</dbReference>
<dbReference type="Gene3D" id="2.30.170.40">
    <property type="entry name" value="Ribosomal protein L28/L24"/>
    <property type="match status" value="1"/>
</dbReference>
<dbReference type="HAMAP" id="MF_00373">
    <property type="entry name" value="Ribosomal_bL28"/>
    <property type="match status" value="1"/>
</dbReference>
<organism evidence="6">
    <name type="scientific">Candidatus Shikimatogenerans sp. Tduv</name>
    <dbReference type="NCBI Taxonomy" id="3158567"/>
    <lineage>
        <taxon>Bacteria</taxon>
        <taxon>Pseudomonadati</taxon>
        <taxon>Bacteroidota</taxon>
        <taxon>Flavobacteriia</taxon>
        <taxon>Flavobacteriales</taxon>
        <taxon>Candidatus Shikimatogenerans</taxon>
    </lineage>
</organism>
<keyword evidence="2 5" id="KW-0689">Ribosomal protein</keyword>
<evidence type="ECO:0000256" key="2">
    <source>
        <dbReference type="ARBA" id="ARBA00022980"/>
    </source>
</evidence>
<comment type="similarity">
    <text evidence="1 5">Belongs to the bacterial ribosomal protein bL28 family.</text>
</comment>
<dbReference type="InterPro" id="IPR050096">
    <property type="entry name" value="Bacterial_rp_bL28"/>
</dbReference>
<evidence type="ECO:0000256" key="3">
    <source>
        <dbReference type="ARBA" id="ARBA00023274"/>
    </source>
</evidence>
<sequence>MSKYCIINNKKNILGNNISKSHKKNKRKFFVNFKKKKIYIKKIKKYIKLNISCSGIKTLKKKGINYFFKKYIKYINS</sequence>
<gene>
    <name evidence="5 6" type="primary">rpmB</name>
    <name evidence="6" type="ORF">ABNO50_00710</name>
</gene>
<dbReference type="GO" id="GO:0006412">
    <property type="term" value="P:translation"/>
    <property type="evidence" value="ECO:0007669"/>
    <property type="project" value="UniProtKB-UniRule"/>
</dbReference>
<dbReference type="SUPFAM" id="SSF143800">
    <property type="entry name" value="L28p-like"/>
    <property type="match status" value="1"/>
</dbReference>
<dbReference type="GO" id="GO:1990904">
    <property type="term" value="C:ribonucleoprotein complex"/>
    <property type="evidence" value="ECO:0007669"/>
    <property type="project" value="UniProtKB-KW"/>
</dbReference>
<dbReference type="InterPro" id="IPR037147">
    <property type="entry name" value="Ribosomal_bL28_sf"/>
</dbReference>
<evidence type="ECO:0000256" key="1">
    <source>
        <dbReference type="ARBA" id="ARBA00008760"/>
    </source>
</evidence>
<dbReference type="GO" id="GO:0005840">
    <property type="term" value="C:ribosome"/>
    <property type="evidence" value="ECO:0007669"/>
    <property type="project" value="UniProtKB-KW"/>
</dbReference>
<reference evidence="6" key="1">
    <citation type="submission" date="2024-06" db="EMBL/GenBank/DDBJ databases">
        <title>Diversity, functionality, and evolutionary history of bacterial symbionts in false click beetles (Coleoptera, Throscidae).</title>
        <authorList>
            <person name="Wierz J.C."/>
            <person name="Malm H."/>
            <person name="Kaltenpoth M."/>
            <person name="Engl T."/>
        </authorList>
    </citation>
    <scope>NUCLEOTIDE SEQUENCE</scope>
    <source>
        <strain evidence="6">Tduv</strain>
    </source>
</reference>
<keyword evidence="3 5" id="KW-0687">Ribonucleoprotein</keyword>
<accession>A0AAU7QQU0</accession>
<dbReference type="InterPro" id="IPR026569">
    <property type="entry name" value="Ribosomal_bL28"/>
</dbReference>
<dbReference type="InterPro" id="IPR034704">
    <property type="entry name" value="Ribosomal_bL28/bL31-like_sf"/>
</dbReference>
<dbReference type="Pfam" id="PF00830">
    <property type="entry name" value="Ribosomal_L28"/>
    <property type="match status" value="1"/>
</dbReference>
<dbReference type="PANTHER" id="PTHR39080:SF1">
    <property type="entry name" value="LARGE RIBOSOMAL SUBUNIT PROTEIN BL28A"/>
    <property type="match status" value="1"/>
</dbReference>